<accession>A0A8J3SFW2</accession>
<proteinExistence type="predicted"/>
<evidence type="ECO:0000313" key="4">
    <source>
        <dbReference type="EMBL" id="GIH93592.1"/>
    </source>
</evidence>
<dbReference type="CDD" id="cd06577">
    <property type="entry name" value="PASTA_pknB"/>
    <property type="match status" value="1"/>
</dbReference>
<dbReference type="Gene3D" id="3.30.10.20">
    <property type="match status" value="1"/>
</dbReference>
<protein>
    <recommendedName>
        <fullName evidence="3">PASTA domain-containing protein</fullName>
    </recommendedName>
</protein>
<dbReference type="InterPro" id="IPR005543">
    <property type="entry name" value="PASTA_dom"/>
</dbReference>
<evidence type="ECO:0000256" key="2">
    <source>
        <dbReference type="SAM" id="SignalP"/>
    </source>
</evidence>
<sequence>MIAWLAAAGSAVAALILLLSGGSSESDPTSPGPPSIFTLPSGDADPSPGTSATATPGATAPDKPEWVPGTTAPPSGVNGQVQIPDLRGSDGQAARSRLQSLGFSSIVMTSILGGEVTDPARWRVVDQSPGPGMTAGSGQQITLRLIEVPDF</sequence>
<dbReference type="PROSITE" id="PS51178">
    <property type="entry name" value="PASTA"/>
    <property type="match status" value="1"/>
</dbReference>
<feature type="domain" description="PASTA" evidence="3">
    <location>
        <begin position="76"/>
        <end position="147"/>
    </location>
</feature>
<comment type="caution">
    <text evidence="4">The sequence shown here is derived from an EMBL/GenBank/DDBJ whole genome shotgun (WGS) entry which is preliminary data.</text>
</comment>
<feature type="region of interest" description="Disordered" evidence="1">
    <location>
        <begin position="22"/>
        <end position="91"/>
    </location>
</feature>
<evidence type="ECO:0000313" key="5">
    <source>
        <dbReference type="Proteomes" id="UP000619788"/>
    </source>
</evidence>
<dbReference type="AlphaFoldDB" id="A0A8J3SFW2"/>
<evidence type="ECO:0000259" key="3">
    <source>
        <dbReference type="PROSITE" id="PS51178"/>
    </source>
</evidence>
<feature type="chain" id="PRO_5039563966" description="PASTA domain-containing protein" evidence="2">
    <location>
        <begin position="26"/>
        <end position="151"/>
    </location>
</feature>
<organism evidence="4 5">
    <name type="scientific">Planobispora siamensis</name>
    <dbReference type="NCBI Taxonomy" id="936338"/>
    <lineage>
        <taxon>Bacteria</taxon>
        <taxon>Bacillati</taxon>
        <taxon>Actinomycetota</taxon>
        <taxon>Actinomycetes</taxon>
        <taxon>Streptosporangiales</taxon>
        <taxon>Streptosporangiaceae</taxon>
        <taxon>Planobispora</taxon>
    </lineage>
</organism>
<keyword evidence="2" id="KW-0732">Signal</keyword>
<keyword evidence="5" id="KW-1185">Reference proteome</keyword>
<name>A0A8J3SFW2_9ACTN</name>
<feature type="signal peptide" evidence="2">
    <location>
        <begin position="1"/>
        <end position="25"/>
    </location>
</feature>
<feature type="compositionally biased region" description="Low complexity" evidence="1">
    <location>
        <begin position="46"/>
        <end position="61"/>
    </location>
</feature>
<dbReference type="EMBL" id="BOOJ01000033">
    <property type="protein sequence ID" value="GIH93592.1"/>
    <property type="molecule type" value="Genomic_DNA"/>
</dbReference>
<reference evidence="4 5" key="1">
    <citation type="submission" date="2021-01" db="EMBL/GenBank/DDBJ databases">
        <title>Whole genome shotgun sequence of Planobispora siamensis NBRC 107568.</title>
        <authorList>
            <person name="Komaki H."/>
            <person name="Tamura T."/>
        </authorList>
    </citation>
    <scope>NUCLEOTIDE SEQUENCE [LARGE SCALE GENOMIC DNA]</scope>
    <source>
        <strain evidence="4 5">NBRC 107568</strain>
    </source>
</reference>
<dbReference type="Pfam" id="PF03793">
    <property type="entry name" value="PASTA"/>
    <property type="match status" value="1"/>
</dbReference>
<dbReference type="Proteomes" id="UP000619788">
    <property type="component" value="Unassembled WGS sequence"/>
</dbReference>
<gene>
    <name evidence="4" type="ORF">Psi01_42220</name>
</gene>
<evidence type="ECO:0000256" key="1">
    <source>
        <dbReference type="SAM" id="MobiDB-lite"/>
    </source>
</evidence>